<accession>A0A1V5MK61</accession>
<dbReference type="Gene3D" id="3.20.20.140">
    <property type="entry name" value="Metal-dependent hydrolases"/>
    <property type="match status" value="1"/>
</dbReference>
<dbReference type="Pfam" id="PF04909">
    <property type="entry name" value="Amidohydro_2"/>
    <property type="match status" value="1"/>
</dbReference>
<organism evidence="3">
    <name type="scientific">candidate division TA06 bacterium ADurb.Bin417</name>
    <dbReference type="NCBI Taxonomy" id="1852828"/>
    <lineage>
        <taxon>Bacteria</taxon>
        <taxon>Bacteria division TA06</taxon>
    </lineage>
</organism>
<dbReference type="GO" id="GO:0016831">
    <property type="term" value="F:carboxy-lyase activity"/>
    <property type="evidence" value="ECO:0007669"/>
    <property type="project" value="InterPro"/>
</dbReference>
<keyword evidence="3" id="KW-0378">Hydrolase</keyword>
<sequence>MKKRGSGWILIGLILLTLVGLPKAVVAFDKSDLPRMEKRLVFYTRGSYALSCSQLIKLTAEEQAKKRFLTVNFYYIGSRGWHDPLFNQTIQLPVEVKETPEAVVLTSPVSGVSYKVSAAGLEIDKSFKFENENSGGMLWYIHPDNIRFDDAVCYNRSGEKLVTRLFKPYSITPADSVRDDTAAVLKFFEGQADFTPDFVVRTEEGLWTLWDFRLEGDLGKVKTFFANQDPVRPMIGSPSTLLFYNTASGVQAGTALQTGLKLRVVEDQKFPWPVKAASASVTLIDTHVHLTTLTDLRDAALMARKHGLRYCILSFLYDERPYGRLFEGDPETFKVMERYPDIFYGFGFIQLNTGGYPGFPRSGPDSPEKVTEQWQRGCKGIKIIEKWTSVALDDPQFDPLYKRMEELSLPLAFHTEPEGRGSDNIRAARVAEKFPGLPVIMAHLSTDTQLEQIIPYFKRLPNLYIQHMHLSTVRTAEKKTALQKLIGAGLIRKVVFGSDVQDDYGTLLSAGLFARQLLDMGVSQADVDAVMFRTAEELIRKVKPVPAGQAISGGGRPATK</sequence>
<dbReference type="InterPro" id="IPR032465">
    <property type="entry name" value="ACMSD"/>
</dbReference>
<proteinExistence type="predicted"/>
<name>A0A1V5MK61_UNCT6</name>
<comment type="caution">
    <text evidence="3">The sequence shown here is derived from an EMBL/GenBank/DDBJ whole genome shotgun (WGS) entry which is preliminary data.</text>
</comment>
<reference evidence="3" key="1">
    <citation type="submission" date="2017-02" db="EMBL/GenBank/DDBJ databases">
        <title>Delving into the versatile metabolic prowess of the omnipresent phylum Bacteroidetes.</title>
        <authorList>
            <person name="Nobu M.K."/>
            <person name="Mei R."/>
            <person name="Narihiro T."/>
            <person name="Kuroda K."/>
            <person name="Liu W.-T."/>
        </authorList>
    </citation>
    <scope>NUCLEOTIDE SEQUENCE</scope>
    <source>
        <strain evidence="3">ADurb.Bin417</strain>
    </source>
</reference>
<keyword evidence="1" id="KW-0456">Lyase</keyword>
<dbReference type="EMBL" id="MWAK01000014">
    <property type="protein sequence ID" value="OPZ93643.1"/>
    <property type="molecule type" value="Genomic_DNA"/>
</dbReference>
<dbReference type="SUPFAM" id="SSF51556">
    <property type="entry name" value="Metallo-dependent hydrolases"/>
    <property type="match status" value="1"/>
</dbReference>
<evidence type="ECO:0000313" key="3">
    <source>
        <dbReference type="EMBL" id="OPZ93643.1"/>
    </source>
</evidence>
<evidence type="ECO:0000256" key="1">
    <source>
        <dbReference type="ARBA" id="ARBA00023239"/>
    </source>
</evidence>
<dbReference type="AlphaFoldDB" id="A0A1V5MK61"/>
<dbReference type="PANTHER" id="PTHR21240">
    <property type="entry name" value="2-AMINO-3-CARBOXYLMUCONATE-6-SEMIALDEHYDE DECARBOXYLASE"/>
    <property type="match status" value="1"/>
</dbReference>
<evidence type="ECO:0000259" key="2">
    <source>
        <dbReference type="Pfam" id="PF04909"/>
    </source>
</evidence>
<feature type="domain" description="Amidohydrolase-related" evidence="2">
    <location>
        <begin position="360"/>
        <end position="540"/>
    </location>
</feature>
<dbReference type="InterPro" id="IPR006680">
    <property type="entry name" value="Amidohydro-rel"/>
</dbReference>
<gene>
    <name evidence="3" type="ORF">BWY73_00211</name>
</gene>
<protein>
    <submittedName>
        <fullName evidence="3">Amidohydrolase</fullName>
    </submittedName>
</protein>
<dbReference type="CDD" id="cd01292">
    <property type="entry name" value="metallo-dependent_hydrolases"/>
    <property type="match status" value="1"/>
</dbReference>
<dbReference type="Proteomes" id="UP000485484">
    <property type="component" value="Unassembled WGS sequence"/>
</dbReference>
<dbReference type="InterPro" id="IPR032466">
    <property type="entry name" value="Metal_Hydrolase"/>
</dbReference>
<dbReference type="GO" id="GO:0016787">
    <property type="term" value="F:hydrolase activity"/>
    <property type="evidence" value="ECO:0007669"/>
    <property type="project" value="UniProtKB-KW"/>
</dbReference>